<organism evidence="12">
    <name type="scientific">Chlorella variabilis</name>
    <name type="common">Green alga</name>
    <dbReference type="NCBI Taxonomy" id="554065"/>
    <lineage>
        <taxon>Eukaryota</taxon>
        <taxon>Viridiplantae</taxon>
        <taxon>Chlorophyta</taxon>
        <taxon>core chlorophytes</taxon>
        <taxon>Trebouxiophyceae</taxon>
        <taxon>Chlorellales</taxon>
        <taxon>Chlorellaceae</taxon>
        <taxon>Chlorella clade</taxon>
        <taxon>Chlorella</taxon>
    </lineage>
</organism>
<evidence type="ECO:0000256" key="10">
    <source>
        <dbReference type="ARBA" id="ARBA00037847"/>
    </source>
</evidence>
<keyword evidence="7" id="KW-1133">Transmembrane helix</keyword>
<dbReference type="SUPFAM" id="SSF53448">
    <property type="entry name" value="Nucleotide-diphospho-sugar transferases"/>
    <property type="match status" value="1"/>
</dbReference>
<dbReference type="PANTHER" id="PTHR31646">
    <property type="entry name" value="ALPHA-1,2-MANNOSYLTRANSFERASE MNN2"/>
    <property type="match status" value="1"/>
</dbReference>
<comment type="similarity">
    <text evidence="3">Belongs to the MNN1/MNT family.</text>
</comment>
<evidence type="ECO:0000313" key="12">
    <source>
        <dbReference type="Proteomes" id="UP000008141"/>
    </source>
</evidence>
<dbReference type="AlphaFoldDB" id="E1ZQC2"/>
<proteinExistence type="inferred from homology"/>
<evidence type="ECO:0000256" key="4">
    <source>
        <dbReference type="ARBA" id="ARBA00022679"/>
    </source>
</evidence>
<evidence type="ECO:0000256" key="6">
    <source>
        <dbReference type="ARBA" id="ARBA00022968"/>
    </source>
</evidence>
<keyword evidence="12" id="KW-1185">Reference proteome</keyword>
<dbReference type="OrthoDB" id="548229at2759"/>
<accession>E1ZQC2</accession>
<dbReference type="Pfam" id="PF11051">
    <property type="entry name" value="Mannosyl_trans3"/>
    <property type="match status" value="2"/>
</dbReference>
<keyword evidence="5" id="KW-0812">Transmembrane</keyword>
<evidence type="ECO:0000256" key="7">
    <source>
        <dbReference type="ARBA" id="ARBA00022989"/>
    </source>
</evidence>
<evidence type="ECO:0000256" key="8">
    <source>
        <dbReference type="ARBA" id="ARBA00023034"/>
    </source>
</evidence>
<dbReference type="KEGG" id="cvr:CHLNCDRAFT_139528"/>
<dbReference type="eggNOG" id="ENOG502S8HP">
    <property type="taxonomic scope" value="Eukaryota"/>
</dbReference>
<dbReference type="RefSeq" id="XP_005844005.1">
    <property type="nucleotide sequence ID" value="XM_005843943.1"/>
</dbReference>
<dbReference type="InterPro" id="IPR022751">
    <property type="entry name" value="Alpha_mannosyltransferase"/>
</dbReference>
<dbReference type="InterPro" id="IPR029044">
    <property type="entry name" value="Nucleotide-diphossugar_trans"/>
</dbReference>
<keyword evidence="4" id="KW-0808">Transferase</keyword>
<dbReference type="Proteomes" id="UP000008141">
    <property type="component" value="Unassembled WGS sequence"/>
</dbReference>
<keyword evidence="9" id="KW-0472">Membrane</keyword>
<dbReference type="Gene3D" id="3.90.550.10">
    <property type="entry name" value="Spore Coat Polysaccharide Biosynthesis Protein SpsA, Chain A"/>
    <property type="match status" value="1"/>
</dbReference>
<dbReference type="GeneID" id="17351330"/>
<evidence type="ECO:0000256" key="2">
    <source>
        <dbReference type="ARBA" id="ARBA00004606"/>
    </source>
</evidence>
<dbReference type="EMBL" id="GL433859">
    <property type="protein sequence ID" value="EFN51903.1"/>
    <property type="molecule type" value="Genomic_DNA"/>
</dbReference>
<dbReference type="InParanoid" id="E1ZQC2"/>
<reference evidence="11 12" key="1">
    <citation type="journal article" date="2010" name="Plant Cell">
        <title>The Chlorella variabilis NC64A genome reveals adaptation to photosymbiosis, coevolution with viruses, and cryptic sex.</title>
        <authorList>
            <person name="Blanc G."/>
            <person name="Duncan G."/>
            <person name="Agarkova I."/>
            <person name="Borodovsky M."/>
            <person name="Gurnon J."/>
            <person name="Kuo A."/>
            <person name="Lindquist E."/>
            <person name="Lucas S."/>
            <person name="Pangilinan J."/>
            <person name="Polle J."/>
            <person name="Salamov A."/>
            <person name="Terry A."/>
            <person name="Yamada T."/>
            <person name="Dunigan D.D."/>
            <person name="Grigoriev I.V."/>
            <person name="Claverie J.M."/>
            <person name="Van Etten J.L."/>
        </authorList>
    </citation>
    <scope>NUCLEOTIDE SEQUENCE [LARGE SCALE GENOMIC DNA]</scope>
    <source>
        <strain evidence="11 12">NC64A</strain>
    </source>
</reference>
<dbReference type="PANTHER" id="PTHR31646:SF1">
    <property type="entry name" value="ALPHA-1,2-MANNOSYLTRANSFERASE MNN2"/>
    <property type="match status" value="1"/>
</dbReference>
<protein>
    <submittedName>
        <fullName evidence="11">Uncharacterized protein</fullName>
    </submittedName>
</protein>
<evidence type="ECO:0000256" key="5">
    <source>
        <dbReference type="ARBA" id="ARBA00022692"/>
    </source>
</evidence>
<sequence length="434" mass="49224">MQVEYLCWSLRPAIDAGFRGDVRAMRHIIAQQLAGSAPEPAKGRAQRGIVLAAGGQEYIANAFVNLYVLQRHLNCTLPVAIMYWGASKLDAISSSTQAFLQEHLRQVQLIDASKLPYPKHHRWLFPSGDEELFNGWKVKVFAAYAAPFDEILLLDGDSTPLQDPEPLFAHPSYIQQGSMFWPDAWCKRVELFARIGLADPWAAAEPRGGRRAPVWQAETGQFMLNRAQHRDVLEWLLFLNTRDEFSYWYGYGDKDTFLAAFMLAGKQEQYYQVPQPLSLPLSGRLKGWSKLRVQGLLQHHPDSSFMFLHRAGFHGRKYDPSQDQTRPVSHVVAQPTCEWNRLNKPFEEFVKLRQGRNTYTPQDCAYDLSSLQAVVAACGAERGRGQSRRAAKVPPEQPPIFEVGQNMSLALVQHKADAAFKLLRKAKQQDNTLF</sequence>
<dbReference type="STRING" id="554065.E1ZQC2"/>
<keyword evidence="6" id="KW-0735">Signal-anchor</keyword>
<dbReference type="GO" id="GO:0046354">
    <property type="term" value="P:mannan biosynthetic process"/>
    <property type="evidence" value="ECO:0007669"/>
    <property type="project" value="TreeGrafter"/>
</dbReference>
<comment type="subcellular location">
    <subcellularLocation>
        <location evidence="10">Endomembrane system</location>
        <topology evidence="10">Single-pass membrane protein</topology>
    </subcellularLocation>
    <subcellularLocation>
        <location evidence="1">Golgi apparatus membrane</location>
    </subcellularLocation>
    <subcellularLocation>
        <location evidence="2">Membrane</location>
        <topology evidence="2">Single-pass type II membrane protein</topology>
    </subcellularLocation>
</comment>
<name>E1ZQC2_CHLVA</name>
<evidence type="ECO:0000256" key="3">
    <source>
        <dbReference type="ARBA" id="ARBA00009105"/>
    </source>
</evidence>
<evidence type="ECO:0000256" key="1">
    <source>
        <dbReference type="ARBA" id="ARBA00004394"/>
    </source>
</evidence>
<keyword evidence="8" id="KW-0333">Golgi apparatus</keyword>
<evidence type="ECO:0000256" key="9">
    <source>
        <dbReference type="ARBA" id="ARBA00023136"/>
    </source>
</evidence>
<dbReference type="GO" id="GO:0000026">
    <property type="term" value="F:alpha-1,2-mannosyltransferase activity"/>
    <property type="evidence" value="ECO:0007669"/>
    <property type="project" value="TreeGrafter"/>
</dbReference>
<gene>
    <name evidence="11" type="ORF">CHLNCDRAFT_139528</name>
</gene>
<dbReference type="GO" id="GO:0000139">
    <property type="term" value="C:Golgi membrane"/>
    <property type="evidence" value="ECO:0007669"/>
    <property type="project" value="UniProtKB-SubCell"/>
</dbReference>
<evidence type="ECO:0000313" key="11">
    <source>
        <dbReference type="EMBL" id="EFN51903.1"/>
    </source>
</evidence>